<dbReference type="PANTHER" id="PTHR10742">
    <property type="entry name" value="FLAVIN MONOAMINE OXIDASE"/>
    <property type="match status" value="1"/>
</dbReference>
<gene>
    <name evidence="8" type="ORF">SAMN06265219_10370</name>
</gene>
<name>A0A521BTE8_9BACT</name>
<dbReference type="PANTHER" id="PTHR10742:SF342">
    <property type="entry name" value="AMINE OXIDASE"/>
    <property type="match status" value="1"/>
</dbReference>
<evidence type="ECO:0000259" key="7">
    <source>
        <dbReference type="Pfam" id="PF01593"/>
    </source>
</evidence>
<dbReference type="InterPro" id="IPR036188">
    <property type="entry name" value="FAD/NAD-bd_sf"/>
</dbReference>
<accession>A0A521BTE8</accession>
<dbReference type="EMBL" id="FXTP01000003">
    <property type="protein sequence ID" value="SMO50444.1"/>
    <property type="molecule type" value="Genomic_DNA"/>
</dbReference>
<evidence type="ECO:0000256" key="2">
    <source>
        <dbReference type="ARBA" id="ARBA00005833"/>
    </source>
</evidence>
<sequence>MLGLGLTAAPFKMKGRQPYIPVQKSAGTPKKVIVAGAGIAGLCCAYELVRSGHEVVVLEAAGRYGGTVMSVHDGLSDGLYADYGAENFTKPGYKNYWKYIEEFDIPVLPYFHRENRLTLSGNDWLTKKESRYHLEREIKNMGGLNAREARAVAEHPELDVYVSLEKLYLEPYLDRFTDEYQPFGVGYDHLDTVPISEIYKKEEASKAALQILGGNGTSALYKLWQTYIIQKRGYWSNFDLYRIKGGNDVLVKEFAKRLGTRVQLGCKVLEIEHGQSGVTVLYREFGEDKKMSADYLANCLPVPALRNVIVTPELPPEKKFIFENVAYEQKSRIVFQSRSEFWKKDDISINLTFNNPFLRTIWQVADEVDTPRAALMAKAPAGVNPLRVLDTFKELYPGNSKHIDIEQVLIKDWSVDTFAPGCERMGIPMGELSKYWPHLMEPYGRIHFAGGYADNRSWGMEAATNSANRVAKAIDQA</sequence>
<comment type="pathway">
    <text evidence="1">Plant hormone metabolism; auxin biosynthesis.</text>
</comment>
<evidence type="ECO:0000256" key="5">
    <source>
        <dbReference type="ARBA" id="ARBA00023070"/>
    </source>
</evidence>
<protein>
    <recommendedName>
        <fullName evidence="4">Tryptophan 2-monooxygenase</fullName>
        <ecNumber evidence="3">1.13.12.3</ecNumber>
    </recommendedName>
</protein>
<dbReference type="Proteomes" id="UP000317557">
    <property type="component" value="Unassembled WGS sequence"/>
</dbReference>
<evidence type="ECO:0000256" key="1">
    <source>
        <dbReference type="ARBA" id="ARBA00004814"/>
    </source>
</evidence>
<dbReference type="GO" id="GO:0009063">
    <property type="term" value="P:amino acid catabolic process"/>
    <property type="evidence" value="ECO:0007669"/>
    <property type="project" value="TreeGrafter"/>
</dbReference>
<comment type="similarity">
    <text evidence="2">Belongs to the tryptophan 2-monooxygenase family.</text>
</comment>
<dbReference type="GO" id="GO:0001716">
    <property type="term" value="F:L-amino-acid oxidase activity"/>
    <property type="evidence" value="ECO:0007669"/>
    <property type="project" value="TreeGrafter"/>
</dbReference>
<organism evidence="8 9">
    <name type="scientific">Gracilimonas mengyeensis</name>
    <dbReference type="NCBI Taxonomy" id="1302730"/>
    <lineage>
        <taxon>Bacteria</taxon>
        <taxon>Pseudomonadati</taxon>
        <taxon>Balneolota</taxon>
        <taxon>Balneolia</taxon>
        <taxon>Balneolales</taxon>
        <taxon>Balneolaceae</taxon>
        <taxon>Gracilimonas</taxon>
    </lineage>
</organism>
<reference evidence="8 9" key="1">
    <citation type="submission" date="2017-05" db="EMBL/GenBank/DDBJ databases">
        <authorList>
            <person name="Varghese N."/>
            <person name="Submissions S."/>
        </authorList>
    </citation>
    <scope>NUCLEOTIDE SEQUENCE [LARGE SCALE GENOMIC DNA]</scope>
    <source>
        <strain evidence="8 9">DSM 21985</strain>
    </source>
</reference>
<evidence type="ECO:0000313" key="8">
    <source>
        <dbReference type="EMBL" id="SMO50444.1"/>
    </source>
</evidence>
<proteinExistence type="inferred from homology"/>
<dbReference type="AlphaFoldDB" id="A0A521BTE8"/>
<dbReference type="GO" id="GO:0009851">
    <property type="term" value="P:auxin biosynthetic process"/>
    <property type="evidence" value="ECO:0007669"/>
    <property type="project" value="UniProtKB-KW"/>
</dbReference>
<evidence type="ECO:0000256" key="6">
    <source>
        <dbReference type="ARBA" id="ARBA00047321"/>
    </source>
</evidence>
<dbReference type="Pfam" id="PF01593">
    <property type="entry name" value="Amino_oxidase"/>
    <property type="match status" value="1"/>
</dbReference>
<evidence type="ECO:0000256" key="3">
    <source>
        <dbReference type="ARBA" id="ARBA00012535"/>
    </source>
</evidence>
<comment type="catalytic activity">
    <reaction evidence="6">
        <text>L-tryptophan + O2 = indole-3-acetamide + CO2 + H2O</text>
        <dbReference type="Rhea" id="RHEA:16165"/>
        <dbReference type="ChEBI" id="CHEBI:15377"/>
        <dbReference type="ChEBI" id="CHEBI:15379"/>
        <dbReference type="ChEBI" id="CHEBI:16031"/>
        <dbReference type="ChEBI" id="CHEBI:16526"/>
        <dbReference type="ChEBI" id="CHEBI:57912"/>
        <dbReference type="EC" id="1.13.12.3"/>
    </reaction>
</comment>
<dbReference type="Gene3D" id="3.50.50.60">
    <property type="entry name" value="FAD/NAD(P)-binding domain"/>
    <property type="match status" value="1"/>
</dbReference>
<dbReference type="GO" id="GO:0050361">
    <property type="term" value="F:tryptophan 2-monooxygenase activity"/>
    <property type="evidence" value="ECO:0007669"/>
    <property type="project" value="UniProtKB-EC"/>
</dbReference>
<dbReference type="EC" id="1.13.12.3" evidence="3"/>
<dbReference type="InterPro" id="IPR050281">
    <property type="entry name" value="Flavin_monoamine_oxidase"/>
</dbReference>
<dbReference type="SUPFAM" id="SSF51905">
    <property type="entry name" value="FAD/NAD(P)-binding domain"/>
    <property type="match status" value="1"/>
</dbReference>
<keyword evidence="5" id="KW-0073">Auxin biosynthesis</keyword>
<keyword evidence="9" id="KW-1185">Reference proteome</keyword>
<evidence type="ECO:0000256" key="4">
    <source>
        <dbReference type="ARBA" id="ARBA00017871"/>
    </source>
</evidence>
<evidence type="ECO:0000313" key="9">
    <source>
        <dbReference type="Proteomes" id="UP000317557"/>
    </source>
</evidence>
<dbReference type="InterPro" id="IPR002937">
    <property type="entry name" value="Amino_oxidase"/>
</dbReference>
<feature type="domain" description="Amine oxidase" evidence="7">
    <location>
        <begin position="39"/>
        <end position="474"/>
    </location>
</feature>